<dbReference type="AlphaFoldDB" id="A0A7S0XTF8"/>
<evidence type="ECO:0000256" key="1">
    <source>
        <dbReference type="SAM" id="Phobius"/>
    </source>
</evidence>
<feature type="transmembrane region" description="Helical" evidence="1">
    <location>
        <begin position="45"/>
        <end position="66"/>
    </location>
</feature>
<keyword evidence="1" id="KW-0812">Transmembrane</keyword>
<organism evidence="2">
    <name type="scientific">Hemiselmis andersenii</name>
    <name type="common">Cryptophyte alga</name>
    <dbReference type="NCBI Taxonomy" id="464988"/>
    <lineage>
        <taxon>Eukaryota</taxon>
        <taxon>Cryptophyceae</taxon>
        <taxon>Cryptomonadales</taxon>
        <taxon>Hemiselmidaceae</taxon>
        <taxon>Hemiselmis</taxon>
    </lineage>
</organism>
<gene>
    <name evidence="2" type="ORF">HAND1043_LOCUS6991</name>
</gene>
<evidence type="ECO:0000313" key="2">
    <source>
        <dbReference type="EMBL" id="CAD8740499.1"/>
    </source>
</evidence>
<name>A0A7S0XTF8_HEMAN</name>
<proteinExistence type="predicted"/>
<sequence length="222" mass="23947">MATTRHRRPSTLLTTNELVKELESAQAASQANASDQLRERTTRNMAWATMGAAGFTALVWFVVMWMDIVDAGHDGDPSRTHDVGDHGTSWENRMYDYYRGVVLFVLQLPAVVLAVLGALGRVSWQLFLHSVVTVLITSLGVVLPIASITDATPSGSRGRLIADSAMVFLSGSASAALSFLTAVRCEVDTVLPAMYREIDAQAVDILNNLIPAVADEYEHGGG</sequence>
<feature type="transmembrane region" description="Helical" evidence="1">
    <location>
        <begin position="160"/>
        <end position="183"/>
    </location>
</feature>
<dbReference type="EMBL" id="HBFK01011573">
    <property type="protein sequence ID" value="CAD8740499.1"/>
    <property type="molecule type" value="Transcribed_RNA"/>
</dbReference>
<keyword evidence="1" id="KW-0472">Membrane</keyword>
<reference evidence="2" key="1">
    <citation type="submission" date="2021-01" db="EMBL/GenBank/DDBJ databases">
        <authorList>
            <person name="Corre E."/>
            <person name="Pelletier E."/>
            <person name="Niang G."/>
            <person name="Scheremetjew M."/>
            <person name="Finn R."/>
            <person name="Kale V."/>
            <person name="Holt S."/>
            <person name="Cochrane G."/>
            <person name="Meng A."/>
            <person name="Brown T."/>
            <person name="Cohen L."/>
        </authorList>
    </citation>
    <scope>NUCLEOTIDE SEQUENCE</scope>
    <source>
        <strain evidence="2">CCMP441</strain>
    </source>
</reference>
<accession>A0A7S0XTF8</accession>
<keyword evidence="1" id="KW-1133">Transmembrane helix</keyword>
<protein>
    <submittedName>
        <fullName evidence="2">Uncharacterized protein</fullName>
    </submittedName>
</protein>
<feature type="transmembrane region" description="Helical" evidence="1">
    <location>
        <begin position="126"/>
        <end position="148"/>
    </location>
</feature>
<feature type="transmembrane region" description="Helical" evidence="1">
    <location>
        <begin position="97"/>
        <end position="119"/>
    </location>
</feature>